<dbReference type="InterPro" id="IPR029068">
    <property type="entry name" value="Glyas_Bleomycin-R_OHBP_Dase"/>
</dbReference>
<feature type="domain" description="VOC" evidence="3">
    <location>
        <begin position="3"/>
        <end position="130"/>
    </location>
</feature>
<organism evidence="4 5">
    <name type="scientific">Marine Group III euryarchaeote CG-Bathy1</name>
    <dbReference type="NCBI Taxonomy" id="1889001"/>
    <lineage>
        <taxon>Archaea</taxon>
        <taxon>Methanobacteriati</taxon>
        <taxon>Thermoplasmatota</taxon>
        <taxon>Thermoplasmata</taxon>
        <taxon>Candidatus Thermoprofundales</taxon>
    </lineage>
</organism>
<dbReference type="InterPro" id="IPR017515">
    <property type="entry name" value="MeMalonyl-CoA_epimerase"/>
</dbReference>
<dbReference type="GO" id="GO:0004493">
    <property type="term" value="F:methylmalonyl-CoA epimerase activity"/>
    <property type="evidence" value="ECO:0007669"/>
    <property type="project" value="TreeGrafter"/>
</dbReference>
<evidence type="ECO:0000313" key="4">
    <source>
        <dbReference type="EMBL" id="OIR14390.1"/>
    </source>
</evidence>
<dbReference type="AlphaFoldDB" id="A0A1J5TQX2"/>
<reference evidence="4 5" key="1">
    <citation type="submission" date="2016-08" db="EMBL/GenBank/DDBJ databases">
        <title>New Insights into Marine Group III Euryarchaeota, from dark to light.</title>
        <authorList>
            <person name="Haro-Moreno J.M."/>
            <person name="Rodriguez-Valera F."/>
            <person name="Lopez-Garcia P."/>
            <person name="Moreira D."/>
            <person name="Martin-Cuadrado A.B."/>
        </authorList>
    </citation>
    <scope>NUCLEOTIDE SEQUENCE [LARGE SCALE GENOMIC DNA]</scope>
    <source>
        <strain evidence="4">CG-Bathy1</strain>
    </source>
</reference>
<dbReference type="GO" id="GO:0046872">
    <property type="term" value="F:metal ion binding"/>
    <property type="evidence" value="ECO:0007669"/>
    <property type="project" value="UniProtKB-KW"/>
</dbReference>
<comment type="similarity">
    <text evidence="1">Belongs to the methylmalonyl-CoA epimerase family.</text>
</comment>
<dbReference type="NCBIfam" id="TIGR03081">
    <property type="entry name" value="metmalonyl_epim"/>
    <property type="match status" value="1"/>
</dbReference>
<sequence>MAKIRHVAVAVDSIEASLPIWKVFGIDLAHEEDVESEKVRTAHLKLEGGNIELLEPLENDSLVSNFLERRGGGLHHIAIEVEDIDEIIEKGLKIGLKPIGEAPRAGAENCLVAFYHPKDTGGVLIEIVQPTT</sequence>
<dbReference type="InterPro" id="IPR051785">
    <property type="entry name" value="MMCE/EMCE_epimerase"/>
</dbReference>
<dbReference type="PANTHER" id="PTHR43048:SF3">
    <property type="entry name" value="METHYLMALONYL-COA EPIMERASE, MITOCHONDRIAL"/>
    <property type="match status" value="1"/>
</dbReference>
<evidence type="ECO:0000313" key="5">
    <source>
        <dbReference type="Proteomes" id="UP000183815"/>
    </source>
</evidence>
<name>A0A1J5TQX2_9ARCH</name>
<dbReference type="CDD" id="cd07249">
    <property type="entry name" value="MMCE"/>
    <property type="match status" value="1"/>
</dbReference>
<dbReference type="PANTHER" id="PTHR43048">
    <property type="entry name" value="METHYLMALONYL-COA EPIMERASE"/>
    <property type="match status" value="1"/>
</dbReference>
<proteinExistence type="inferred from homology"/>
<dbReference type="PROSITE" id="PS51819">
    <property type="entry name" value="VOC"/>
    <property type="match status" value="1"/>
</dbReference>
<protein>
    <submittedName>
        <fullName evidence="4">Methylmalonyl-CoA epimerase</fullName>
    </submittedName>
</protein>
<dbReference type="SUPFAM" id="SSF54593">
    <property type="entry name" value="Glyoxalase/Bleomycin resistance protein/Dihydroxybiphenyl dioxygenase"/>
    <property type="match status" value="1"/>
</dbReference>
<dbReference type="GO" id="GO:0046491">
    <property type="term" value="P:L-methylmalonyl-CoA metabolic process"/>
    <property type="evidence" value="ECO:0007669"/>
    <property type="project" value="TreeGrafter"/>
</dbReference>
<dbReference type="Gene3D" id="3.10.180.10">
    <property type="entry name" value="2,3-Dihydroxybiphenyl 1,2-Dioxygenase, domain 1"/>
    <property type="match status" value="1"/>
</dbReference>
<accession>A0A1J5TQX2</accession>
<evidence type="ECO:0000256" key="1">
    <source>
        <dbReference type="ARBA" id="ARBA00009308"/>
    </source>
</evidence>
<dbReference type="Proteomes" id="UP000183815">
    <property type="component" value="Unassembled WGS sequence"/>
</dbReference>
<keyword evidence="2" id="KW-0479">Metal-binding</keyword>
<evidence type="ECO:0000256" key="2">
    <source>
        <dbReference type="ARBA" id="ARBA00022723"/>
    </source>
</evidence>
<dbReference type="Pfam" id="PF13669">
    <property type="entry name" value="Glyoxalase_4"/>
    <property type="match status" value="1"/>
</dbReference>
<gene>
    <name evidence="4" type="ORF">BEU04_02885</name>
</gene>
<evidence type="ECO:0000259" key="3">
    <source>
        <dbReference type="PROSITE" id="PS51819"/>
    </source>
</evidence>
<comment type="caution">
    <text evidence="4">The sequence shown here is derived from an EMBL/GenBank/DDBJ whole genome shotgun (WGS) entry which is preliminary data.</text>
</comment>
<dbReference type="InterPro" id="IPR037523">
    <property type="entry name" value="VOC_core"/>
</dbReference>
<dbReference type="EMBL" id="MIYU01000019">
    <property type="protein sequence ID" value="OIR14390.1"/>
    <property type="molecule type" value="Genomic_DNA"/>
</dbReference>